<accession>A0ACC1MKQ1</accession>
<reference evidence="1" key="1">
    <citation type="submission" date="2022-08" db="EMBL/GenBank/DDBJ databases">
        <title>Genome Sequence of Pycnoporus sanguineus.</title>
        <authorList>
            <person name="Buettner E."/>
        </authorList>
    </citation>
    <scope>NUCLEOTIDE SEQUENCE</scope>
    <source>
        <strain evidence="1">CG-C14</strain>
    </source>
</reference>
<keyword evidence="2" id="KW-1185">Reference proteome</keyword>
<sequence>MNGKDTHVRGLKVLGPLEPKLKEHEEPFPFETPQFKMYECIRIFDLTTCWLTRVYVPQWTNCWQAYMYRWQVVCSSSRVAAARATDAIQIHARVCGRVLTSFIILGIRTQRRPRPLSLGTVPGRQVFRSNAAMSDAEAGPSSAAHEIRITTHGKITNWVSFALEHFKVQVRRQTAGAAHAAIAQGQGSRKGGCDRGADEESRTEGATAATPTEKKQKKEGLPSSMATIPRLVSVVEIIKREYLKGLDARLAEQGSLSGLHQYNEIGDLVEAGYAEGNGDGEQGRTESLAQALQGKNQ</sequence>
<proteinExistence type="predicted"/>
<dbReference type="EMBL" id="JANSHE010006380">
    <property type="protein sequence ID" value="KAJ2967258.1"/>
    <property type="molecule type" value="Genomic_DNA"/>
</dbReference>
<organism evidence="1 2">
    <name type="scientific">Trametes sanguinea</name>
    <dbReference type="NCBI Taxonomy" id="158606"/>
    <lineage>
        <taxon>Eukaryota</taxon>
        <taxon>Fungi</taxon>
        <taxon>Dikarya</taxon>
        <taxon>Basidiomycota</taxon>
        <taxon>Agaricomycotina</taxon>
        <taxon>Agaricomycetes</taxon>
        <taxon>Polyporales</taxon>
        <taxon>Polyporaceae</taxon>
        <taxon>Trametes</taxon>
    </lineage>
</organism>
<dbReference type="Proteomes" id="UP001144978">
    <property type="component" value="Unassembled WGS sequence"/>
</dbReference>
<comment type="caution">
    <text evidence="1">The sequence shown here is derived from an EMBL/GenBank/DDBJ whole genome shotgun (WGS) entry which is preliminary data.</text>
</comment>
<evidence type="ECO:0000313" key="2">
    <source>
        <dbReference type="Proteomes" id="UP001144978"/>
    </source>
</evidence>
<name>A0ACC1MKQ1_9APHY</name>
<evidence type="ECO:0000313" key="1">
    <source>
        <dbReference type="EMBL" id="KAJ2967258.1"/>
    </source>
</evidence>
<protein>
    <submittedName>
        <fullName evidence="1">Uncharacterized protein</fullName>
    </submittedName>
</protein>
<gene>
    <name evidence="1" type="ORF">NUW54_g13556</name>
</gene>